<dbReference type="InterPro" id="IPR018765">
    <property type="entry name" value="DUF2341"/>
</dbReference>
<dbReference type="Pfam" id="PF10102">
    <property type="entry name" value="DUF2341"/>
    <property type="match status" value="1"/>
</dbReference>
<organism evidence="3 4">
    <name type="scientific">Thermosphaera chiliense</name>
    <dbReference type="NCBI Taxonomy" id="3402707"/>
    <lineage>
        <taxon>Archaea</taxon>
        <taxon>Thermoproteota</taxon>
        <taxon>Thermoprotei</taxon>
        <taxon>Desulfurococcales</taxon>
        <taxon>Desulfurococcaceae</taxon>
        <taxon>Thermosphaera</taxon>
    </lineage>
</organism>
<accession>A0A7M1UST6</accession>
<evidence type="ECO:0000313" key="3">
    <source>
        <dbReference type="EMBL" id="QOR94132.1"/>
    </source>
</evidence>
<feature type="domain" description="DUF2341" evidence="2">
    <location>
        <begin position="212"/>
        <end position="281"/>
    </location>
</feature>
<gene>
    <name evidence="3" type="ORF">IMZ38_05715</name>
</gene>
<reference evidence="3 4" key="1">
    <citation type="submission" date="2020-10" db="EMBL/GenBank/DDBJ databases">
        <title>Complete genome sequence of Thermosphaera aggregans strain 3507.</title>
        <authorList>
            <person name="Zayulina K.S."/>
            <person name="Elcheninov A.G."/>
            <person name="Toshchakov S.V."/>
            <person name="Kublanov I.V."/>
            <person name="Kochetkova T.V."/>
        </authorList>
    </citation>
    <scope>NUCLEOTIDE SEQUENCE [LARGE SCALE GENOMIC DNA]</scope>
    <source>
        <strain evidence="3 4">3507</strain>
    </source>
</reference>
<keyword evidence="1" id="KW-0472">Membrane</keyword>
<evidence type="ECO:0000256" key="1">
    <source>
        <dbReference type="SAM" id="Phobius"/>
    </source>
</evidence>
<protein>
    <submittedName>
        <fullName evidence="3">DUF2341 domain-containing protein</fullName>
    </submittedName>
</protein>
<dbReference type="AlphaFoldDB" id="A0A7M1UST6"/>
<evidence type="ECO:0000313" key="4">
    <source>
        <dbReference type="Proteomes" id="UP000593766"/>
    </source>
</evidence>
<evidence type="ECO:0000259" key="2">
    <source>
        <dbReference type="Pfam" id="PF10102"/>
    </source>
</evidence>
<name>A0A7M1UST6_9CREN</name>
<keyword evidence="1" id="KW-0812">Transmembrane</keyword>
<dbReference type="EMBL" id="CP063144">
    <property type="protein sequence ID" value="QOR94132.1"/>
    <property type="molecule type" value="Genomic_DNA"/>
</dbReference>
<keyword evidence="1" id="KW-1133">Transmembrane helix</keyword>
<proteinExistence type="predicted"/>
<dbReference type="RefSeq" id="WP_193435934.1">
    <property type="nucleotide sequence ID" value="NZ_CP063144.1"/>
</dbReference>
<dbReference type="OrthoDB" id="18911at2157"/>
<dbReference type="KEGG" id="tcs:IMZ38_05715"/>
<dbReference type="GeneID" id="59454895"/>
<keyword evidence="4" id="KW-1185">Reference proteome</keyword>
<feature type="transmembrane region" description="Helical" evidence="1">
    <location>
        <begin position="6"/>
        <end position="27"/>
    </location>
</feature>
<sequence length="872" mass="98625">MPTPSLLHAIGTGFIVALLVGLFMYGLSMSEITMINNYTAILQYISDKIAASIRSLYSSTYLANSNQSSISLNIPVEISSEKGYNVYIGRGEVLASEFPRLRERGDYNPQAFYVIASTADKKVYSISLLFQPTDLVAPLRFAKGELIVERVTQGFDPAEGYVESGILWFCRSPVYVKERANTTLSNYLVKIEFDPSILNCTYQETVYTPSRSDVRFADSDGVSTLKYWIDSWEPNYARVWVQIPSIQPLENKTIYLYWGNPYAAERSDPGIFLFYDSFTRYNSLQDLLSRSPLWNVRPLHSYSYNLLPNGLLNALLDIKNNGFVILYYNRFIMLDQYQGVLVEALGKPYSSANKDAEYLLGLVNVGDAAQVFNETLRPVIVDPSLSLDNYTVIYGTWDISSMGNDTFLNATSLSYTPGKGYYAIALRENPPLIRYQPGQEYYQILYKVRIDNTSTIRGVLISEDLGRTRGFYLGLQFDSSGNVLKLLYSKNPLPALTDFTVLNSTSVSNIIFPNWVIIYVSVKSPGVANSEYSFQVINPDNGSTILEYSGRGTLDVYQPEYVGPFAHSPSEILGSSELWFDDLISCRYNNNTNIYFDAKKFYIIGLSPGWEITIVDYKDVLVYDNETNTTRVEKQAVYAQSSTVDESGIAVFDLTTYPILGEMYPVEFLFYYNGELIDRIEYPSLVSGGMVLMFRPYLQQPLIIDGGLIFTTGQQGVEYHIKTQAITDTNLRAGYNITSIGYFNQKLYYFILNPNYYNTTPSTYNPYNFTYKLAANFTFFVGLMVYESTGQGSANLTGIYEWIRVRPFVDPEPLAKPSYLSESLSIPTPPQVKIVEYVDRIVFSSELLVDLFIIVIPDSHYALSMVVRGRRA</sequence>
<dbReference type="Proteomes" id="UP000593766">
    <property type="component" value="Chromosome"/>
</dbReference>